<protein>
    <submittedName>
        <fullName evidence="2">Uncharacterized protein</fullName>
    </submittedName>
</protein>
<dbReference type="EMBL" id="CP039376">
    <property type="protein sequence ID" value="QCD67210.1"/>
    <property type="molecule type" value="Genomic_DNA"/>
</dbReference>
<organism evidence="2 3">
    <name type="scientific">Halomicrobium mukohataei</name>
    <dbReference type="NCBI Taxonomy" id="57705"/>
    <lineage>
        <taxon>Archaea</taxon>
        <taxon>Methanobacteriati</taxon>
        <taxon>Methanobacteriota</taxon>
        <taxon>Stenosarchaea group</taxon>
        <taxon>Halobacteria</taxon>
        <taxon>Halobacteriales</taxon>
        <taxon>Haloarculaceae</taxon>
        <taxon>Halomicrobium</taxon>
    </lineage>
</organism>
<proteinExistence type="predicted"/>
<reference evidence="2 3" key="2">
    <citation type="submission" date="2019-04" db="EMBL/GenBank/DDBJ databases">
        <authorList>
            <person name="Yang S."/>
            <person name="Wei W."/>
        </authorList>
    </citation>
    <scope>NUCLEOTIDE SEQUENCE [LARGE SCALE GENOMIC DNA]</scope>
    <source>
        <strain evidence="3">ZP60</strain>
        <plasmid evidence="2 3">unnamed1</plasmid>
    </source>
</reference>
<feature type="region of interest" description="Disordered" evidence="1">
    <location>
        <begin position="35"/>
        <end position="88"/>
    </location>
</feature>
<accession>A0A4D6KG72</accession>
<gene>
    <name evidence="2" type="ORF">E5139_16300</name>
</gene>
<dbReference type="KEGG" id="halz:E5139_16300"/>
<name>A0A4D6KG72_9EURY</name>
<dbReference type="AlphaFoldDB" id="A0A4D6KG72"/>
<dbReference type="RefSeq" id="WP_012807458.1">
    <property type="nucleotide sequence ID" value="NZ_CP039376.1"/>
</dbReference>
<evidence type="ECO:0000256" key="1">
    <source>
        <dbReference type="SAM" id="MobiDB-lite"/>
    </source>
</evidence>
<keyword evidence="2" id="KW-0614">Plasmid</keyword>
<geneLocation type="plasmid" evidence="2">
    <name>unnamed1</name>
</geneLocation>
<feature type="compositionally biased region" description="Acidic residues" evidence="1">
    <location>
        <begin position="48"/>
        <end position="88"/>
    </location>
</feature>
<evidence type="ECO:0000313" key="3">
    <source>
        <dbReference type="Proteomes" id="UP000297053"/>
    </source>
</evidence>
<sequence length="88" mass="9685">MSRAQANCGVELRRADEYLAAVADALEIDDRYLPDWSLDPEPMPGPFDGDDGPSFDPEPLEQADGEPTLDFEGADDEWTLDDVIDLGE</sequence>
<dbReference type="GeneID" id="8409360"/>
<evidence type="ECO:0000313" key="2">
    <source>
        <dbReference type="EMBL" id="QCD67210.1"/>
    </source>
</evidence>
<reference evidence="2 3" key="1">
    <citation type="submission" date="2019-04" db="EMBL/GenBank/DDBJ databases">
        <title>Complete genome sequence of Arthrobacter sp. ZXY-2 associated with effective atrazine degradation and salt adaptation.</title>
        <authorList>
            <person name="Zhao X."/>
        </authorList>
    </citation>
    <scope>NUCLEOTIDE SEQUENCE [LARGE SCALE GENOMIC DNA]</scope>
    <source>
        <strain evidence="3">ZP60</strain>
        <plasmid evidence="2 3">unnamed1</plasmid>
    </source>
</reference>
<dbReference type="Proteomes" id="UP000297053">
    <property type="component" value="Plasmid unnamed1"/>
</dbReference>